<protein>
    <submittedName>
        <fullName evidence="1">Uncharacterized protein</fullName>
    </submittedName>
</protein>
<sequence>MSVPEFVMIQFYRQQPGDIGINDIPVPADRDFRSVAQKALLGYFNNTTIAPQQRPHHARVISHDRIKTLVTLMVTGPKTVERV</sequence>
<gene>
    <name evidence="1" type="ORF">AMST5_02903</name>
</gene>
<reference evidence="1" key="1">
    <citation type="submission" date="2023-07" db="EMBL/GenBank/DDBJ databases">
        <authorList>
            <person name="Pelsma A.J. K."/>
        </authorList>
    </citation>
    <scope>NUCLEOTIDE SEQUENCE</scope>
</reference>
<evidence type="ECO:0000313" key="1">
    <source>
        <dbReference type="EMBL" id="CAJ0877713.1"/>
    </source>
</evidence>
<accession>A0AA48M4K7</accession>
<dbReference type="AlphaFoldDB" id="A0AA48M4K7"/>
<name>A0AA48M4K7_9ZZZZ</name>
<proteinExistence type="predicted"/>
<dbReference type="EMBL" id="OY288114">
    <property type="protein sequence ID" value="CAJ0877713.1"/>
    <property type="molecule type" value="Genomic_DNA"/>
</dbReference>
<organism evidence="1">
    <name type="scientific">freshwater sediment metagenome</name>
    <dbReference type="NCBI Taxonomy" id="556182"/>
    <lineage>
        <taxon>unclassified sequences</taxon>
        <taxon>metagenomes</taxon>
        <taxon>ecological metagenomes</taxon>
    </lineage>
</organism>